<organism evidence="1">
    <name type="scientific">marine sediment metagenome</name>
    <dbReference type="NCBI Taxonomy" id="412755"/>
    <lineage>
        <taxon>unclassified sequences</taxon>
        <taxon>metagenomes</taxon>
        <taxon>ecological metagenomes</taxon>
    </lineage>
</organism>
<protein>
    <submittedName>
        <fullName evidence="1">Uncharacterized protein</fullName>
    </submittedName>
</protein>
<gene>
    <name evidence="1" type="ORF">LCGC14_2190970</name>
</gene>
<sequence length="149" mass="16411">MGIPFDHTQYALDSNMIMGASSTQVDRTGTFTDEEFWRSYINPGMVGVMSMLEAELAFNGYTDGSSTVTFKWQIRPHGQSAWVTLFTSSGSTWPTNIERKASVVFDPSGTTEDDVPFELRLVITTSASDTVHVIVDNTDNTVRVVGESL</sequence>
<dbReference type="AlphaFoldDB" id="A0A0F9FWZ0"/>
<accession>A0A0F9FWZ0</accession>
<name>A0A0F9FWZ0_9ZZZZ</name>
<dbReference type="EMBL" id="LAZR01028679">
    <property type="protein sequence ID" value="KKL61870.1"/>
    <property type="molecule type" value="Genomic_DNA"/>
</dbReference>
<comment type="caution">
    <text evidence="1">The sequence shown here is derived from an EMBL/GenBank/DDBJ whole genome shotgun (WGS) entry which is preliminary data.</text>
</comment>
<reference evidence="1" key="1">
    <citation type="journal article" date="2015" name="Nature">
        <title>Complex archaea that bridge the gap between prokaryotes and eukaryotes.</title>
        <authorList>
            <person name="Spang A."/>
            <person name="Saw J.H."/>
            <person name="Jorgensen S.L."/>
            <person name="Zaremba-Niedzwiedzka K."/>
            <person name="Martijn J."/>
            <person name="Lind A.E."/>
            <person name="van Eijk R."/>
            <person name="Schleper C."/>
            <person name="Guy L."/>
            <person name="Ettema T.J."/>
        </authorList>
    </citation>
    <scope>NUCLEOTIDE SEQUENCE</scope>
</reference>
<proteinExistence type="predicted"/>
<evidence type="ECO:0000313" key="1">
    <source>
        <dbReference type="EMBL" id="KKL61870.1"/>
    </source>
</evidence>